<organism evidence="2 3">
    <name type="scientific">Schistosoma mekongi</name>
    <name type="common">Parasitic worm</name>
    <dbReference type="NCBI Taxonomy" id="38744"/>
    <lineage>
        <taxon>Eukaryota</taxon>
        <taxon>Metazoa</taxon>
        <taxon>Spiralia</taxon>
        <taxon>Lophotrochozoa</taxon>
        <taxon>Platyhelminthes</taxon>
        <taxon>Trematoda</taxon>
        <taxon>Digenea</taxon>
        <taxon>Strigeidida</taxon>
        <taxon>Schistosomatoidea</taxon>
        <taxon>Schistosomatidae</taxon>
        <taxon>Schistosoma</taxon>
    </lineage>
</organism>
<feature type="compositionally biased region" description="Low complexity" evidence="1">
    <location>
        <begin position="49"/>
        <end position="60"/>
    </location>
</feature>
<feature type="compositionally biased region" description="Basic and acidic residues" evidence="1">
    <location>
        <begin position="65"/>
        <end position="74"/>
    </location>
</feature>
<dbReference type="EMBL" id="JALJAT010000002">
    <property type="protein sequence ID" value="KAK4473396.1"/>
    <property type="molecule type" value="Genomic_DNA"/>
</dbReference>
<reference evidence="2" key="2">
    <citation type="journal article" date="2023" name="Infect Dis Poverty">
        <title>Chromosome-scale genome of the human blood fluke Schistosoma mekongi and its implications for public health.</title>
        <authorList>
            <person name="Zhou M."/>
            <person name="Xu L."/>
            <person name="Xu D."/>
            <person name="Chen W."/>
            <person name="Khan J."/>
            <person name="Hu Y."/>
            <person name="Huang H."/>
            <person name="Wei H."/>
            <person name="Zhang Y."/>
            <person name="Chusongsang P."/>
            <person name="Tanasarnprasert K."/>
            <person name="Hu X."/>
            <person name="Limpanont Y."/>
            <person name="Lv Z."/>
        </authorList>
    </citation>
    <scope>NUCLEOTIDE SEQUENCE</scope>
    <source>
        <strain evidence="2">LV_2022a</strain>
    </source>
</reference>
<reference evidence="2" key="1">
    <citation type="submission" date="2022-04" db="EMBL/GenBank/DDBJ databases">
        <authorList>
            <person name="Xu L."/>
            <person name="Lv Z."/>
        </authorList>
    </citation>
    <scope>NUCLEOTIDE SEQUENCE</scope>
    <source>
        <strain evidence="2">LV_2022a</strain>
    </source>
</reference>
<protein>
    <submittedName>
        <fullName evidence="2">Uncharacterized protein</fullName>
    </submittedName>
</protein>
<gene>
    <name evidence="2" type="ORF">MN116_002770</name>
</gene>
<comment type="caution">
    <text evidence="2">The sequence shown here is derived from an EMBL/GenBank/DDBJ whole genome shotgun (WGS) entry which is preliminary data.</text>
</comment>
<proteinExistence type="predicted"/>
<feature type="compositionally biased region" description="Polar residues" evidence="1">
    <location>
        <begin position="107"/>
        <end position="124"/>
    </location>
</feature>
<evidence type="ECO:0000313" key="3">
    <source>
        <dbReference type="Proteomes" id="UP001292079"/>
    </source>
</evidence>
<accession>A0AAE2D6Q3</accession>
<feature type="compositionally biased region" description="Basic and acidic residues" evidence="1">
    <location>
        <begin position="1"/>
        <end position="10"/>
    </location>
</feature>
<dbReference type="Proteomes" id="UP001292079">
    <property type="component" value="Unassembled WGS sequence"/>
</dbReference>
<feature type="region of interest" description="Disordered" evidence="1">
    <location>
        <begin position="1"/>
        <end position="21"/>
    </location>
</feature>
<evidence type="ECO:0000256" key="1">
    <source>
        <dbReference type="SAM" id="MobiDB-lite"/>
    </source>
</evidence>
<dbReference type="AlphaFoldDB" id="A0AAE2D6Q3"/>
<name>A0AAE2D6Q3_SCHME</name>
<feature type="region of interest" description="Disordered" evidence="1">
    <location>
        <begin position="40"/>
        <end position="124"/>
    </location>
</feature>
<sequence>MTIPKDKSMFSEKNFTKKSVAQKQFAQELTSRLEKLSVKEHEFDESNECSETSSSSVLSSPVKDFASHADRSSFKDNNNGNKEIISSSNLETSKQIELPSKDKKPYQRNQAKANHLNRSNSLRK</sequence>
<feature type="compositionally biased region" description="Polar residues" evidence="1">
    <location>
        <begin position="75"/>
        <end position="95"/>
    </location>
</feature>
<evidence type="ECO:0000313" key="2">
    <source>
        <dbReference type="EMBL" id="KAK4473396.1"/>
    </source>
</evidence>
<feature type="compositionally biased region" description="Polar residues" evidence="1">
    <location>
        <begin position="11"/>
        <end position="21"/>
    </location>
</feature>
<keyword evidence="3" id="KW-1185">Reference proteome</keyword>